<evidence type="ECO:0000313" key="3">
    <source>
        <dbReference type="Proteomes" id="UP000287033"/>
    </source>
</evidence>
<evidence type="ECO:0000256" key="1">
    <source>
        <dbReference type="SAM" id="MobiDB-lite"/>
    </source>
</evidence>
<accession>A0A401SH47</accession>
<dbReference type="AlphaFoldDB" id="A0A401SH47"/>
<protein>
    <submittedName>
        <fullName evidence="2">Uncharacterized protein</fullName>
    </submittedName>
</protein>
<proteinExistence type="predicted"/>
<organism evidence="2 3">
    <name type="scientific">Chiloscyllium punctatum</name>
    <name type="common">Brownbanded bambooshark</name>
    <name type="synonym">Hemiscyllium punctatum</name>
    <dbReference type="NCBI Taxonomy" id="137246"/>
    <lineage>
        <taxon>Eukaryota</taxon>
        <taxon>Metazoa</taxon>
        <taxon>Chordata</taxon>
        <taxon>Craniata</taxon>
        <taxon>Vertebrata</taxon>
        <taxon>Chondrichthyes</taxon>
        <taxon>Elasmobranchii</taxon>
        <taxon>Galeomorphii</taxon>
        <taxon>Galeoidea</taxon>
        <taxon>Orectolobiformes</taxon>
        <taxon>Hemiscylliidae</taxon>
        <taxon>Chiloscyllium</taxon>
    </lineage>
</organism>
<keyword evidence="3" id="KW-1185">Reference proteome</keyword>
<reference evidence="2 3" key="1">
    <citation type="journal article" date="2018" name="Nat. Ecol. Evol.">
        <title>Shark genomes provide insights into elasmobranch evolution and the origin of vertebrates.</title>
        <authorList>
            <person name="Hara Y"/>
            <person name="Yamaguchi K"/>
            <person name="Onimaru K"/>
            <person name="Kadota M"/>
            <person name="Koyanagi M"/>
            <person name="Keeley SD"/>
            <person name="Tatsumi K"/>
            <person name="Tanaka K"/>
            <person name="Motone F"/>
            <person name="Kageyama Y"/>
            <person name="Nozu R"/>
            <person name="Adachi N"/>
            <person name="Nishimura O"/>
            <person name="Nakagawa R"/>
            <person name="Tanegashima C"/>
            <person name="Kiyatake I"/>
            <person name="Matsumoto R"/>
            <person name="Murakumo K"/>
            <person name="Nishida K"/>
            <person name="Terakita A"/>
            <person name="Kuratani S"/>
            <person name="Sato K"/>
            <person name="Hyodo S Kuraku.S."/>
        </authorList>
    </citation>
    <scope>NUCLEOTIDE SEQUENCE [LARGE SCALE GENOMIC DNA]</scope>
</reference>
<sequence>MGCYSPLEAAARLLLGFARRSVGEGGETVGLLAFLGLNADVVSRWDGRAGSFFGSRPPGETAPEAEDPPDPPVPGTQDPQEPPVPGTRMSPCERQSGPRRSPSVPRFPVEGLSAEMEE</sequence>
<dbReference type="Proteomes" id="UP000287033">
    <property type="component" value="Unassembled WGS sequence"/>
</dbReference>
<feature type="compositionally biased region" description="Low complexity" evidence="1">
    <location>
        <begin position="94"/>
        <end position="108"/>
    </location>
</feature>
<feature type="compositionally biased region" description="Pro residues" evidence="1">
    <location>
        <begin position="70"/>
        <end position="85"/>
    </location>
</feature>
<feature type="region of interest" description="Disordered" evidence="1">
    <location>
        <begin position="47"/>
        <end position="118"/>
    </location>
</feature>
<gene>
    <name evidence="2" type="ORF">chiPu_0008181</name>
</gene>
<dbReference type="EMBL" id="BEZZ01000265">
    <property type="protein sequence ID" value="GCC29739.1"/>
    <property type="molecule type" value="Genomic_DNA"/>
</dbReference>
<evidence type="ECO:0000313" key="2">
    <source>
        <dbReference type="EMBL" id="GCC29739.1"/>
    </source>
</evidence>
<comment type="caution">
    <text evidence="2">The sequence shown here is derived from an EMBL/GenBank/DDBJ whole genome shotgun (WGS) entry which is preliminary data.</text>
</comment>
<name>A0A401SH47_CHIPU</name>